<dbReference type="AlphaFoldDB" id="A0A963Z3C9"/>
<keyword evidence="2" id="KW-1185">Reference proteome</keyword>
<comment type="caution">
    <text evidence="1">The sequence shown here is derived from an EMBL/GenBank/DDBJ whole genome shotgun (WGS) entry which is preliminary data.</text>
</comment>
<evidence type="ECO:0000313" key="2">
    <source>
        <dbReference type="Proteomes" id="UP000721844"/>
    </source>
</evidence>
<dbReference type="InterPro" id="IPR029063">
    <property type="entry name" value="SAM-dependent_MTases_sf"/>
</dbReference>
<dbReference type="EMBL" id="JAESVA010000005">
    <property type="protein sequence ID" value="MCB8881739.1"/>
    <property type="molecule type" value="Genomic_DNA"/>
</dbReference>
<accession>A0A963Z3C9</accession>
<dbReference type="Gene3D" id="3.40.50.150">
    <property type="entry name" value="Vaccinia Virus protein VP39"/>
    <property type="match status" value="1"/>
</dbReference>
<reference evidence="1 2" key="1">
    <citation type="journal article" date="2021" name="Microorganisms">
        <title>Acidisoma silvae sp. nov. and Acidisomacellulosilytica sp. nov., Two Acidophilic Bacteria Isolated from Decaying Wood, Hydrolyzing Cellulose and Producing Poly-3-hydroxybutyrate.</title>
        <authorList>
            <person name="Mieszkin S."/>
            <person name="Pouder E."/>
            <person name="Uroz S."/>
            <person name="Simon-Colin C."/>
            <person name="Alain K."/>
        </authorList>
    </citation>
    <scope>NUCLEOTIDE SEQUENCE [LARGE SCALE GENOMIC DNA]</scope>
    <source>
        <strain evidence="1 2">HW T5.17</strain>
    </source>
</reference>
<evidence type="ECO:0000313" key="1">
    <source>
        <dbReference type="EMBL" id="MCB8881739.1"/>
    </source>
</evidence>
<dbReference type="Proteomes" id="UP000721844">
    <property type="component" value="Unassembled WGS sequence"/>
</dbReference>
<protein>
    <submittedName>
        <fullName evidence="1">Uncharacterized protein</fullName>
    </submittedName>
</protein>
<proteinExistence type="predicted"/>
<organism evidence="1 2">
    <name type="scientific">Acidisoma cellulosilyticum</name>
    <dbReference type="NCBI Taxonomy" id="2802395"/>
    <lineage>
        <taxon>Bacteria</taxon>
        <taxon>Pseudomonadati</taxon>
        <taxon>Pseudomonadota</taxon>
        <taxon>Alphaproteobacteria</taxon>
        <taxon>Acetobacterales</taxon>
        <taxon>Acidocellaceae</taxon>
        <taxon>Acidisoma</taxon>
    </lineage>
</organism>
<sequence length="212" mass="23681">MKRSEPSIMGGEGNIPFYARSRDERLALTEAAMRGKSTLIARWVALDNAESSHWNARAALAAGLLEDQPSVADFGCGTMTLAAYLRPNQRYIPIDVIARDDRTILCDLNRQMLPETEATAAAFLGVLEYLYDPQAVLRNAGHQYGTMVVSYCITDAPDPLENRREHAWVNDFCEAEVIALFHSAGWLPDEGRMVDGLQKIWRLQNPLVQSEL</sequence>
<gene>
    <name evidence="1" type="ORF">ACELLULO517_15935</name>
</gene>
<dbReference type="SUPFAM" id="SSF53335">
    <property type="entry name" value="S-adenosyl-L-methionine-dependent methyltransferases"/>
    <property type="match status" value="1"/>
</dbReference>
<dbReference type="RefSeq" id="WP_227308403.1">
    <property type="nucleotide sequence ID" value="NZ_JAESVA010000005.1"/>
</dbReference>
<name>A0A963Z3C9_9PROT</name>